<comment type="similarity">
    <text evidence="1">Belongs to the DP1 family.</text>
</comment>
<comment type="caution">
    <text evidence="8">Lacks conserved residue(s) required for the propagation of feature annotation.</text>
</comment>
<keyword evidence="3 8" id="KW-0812">Transmembrane</keyword>
<dbReference type="AlphaFoldDB" id="S7NRJ2"/>
<dbReference type="Proteomes" id="UP000052978">
    <property type="component" value="Unassembled WGS sequence"/>
</dbReference>
<evidence type="ECO:0000256" key="9">
    <source>
        <dbReference type="SAM" id="Coils"/>
    </source>
</evidence>
<evidence type="ECO:0000256" key="4">
    <source>
        <dbReference type="ARBA" id="ARBA00022792"/>
    </source>
</evidence>
<evidence type="ECO:0000313" key="12">
    <source>
        <dbReference type="Proteomes" id="UP000052978"/>
    </source>
</evidence>
<reference evidence="11 12" key="1">
    <citation type="journal article" date="2013" name="Nat. Commun.">
        <title>Genome analysis reveals insights into physiology and longevity of the Brandt's bat Myotis brandtii.</title>
        <authorList>
            <person name="Seim I."/>
            <person name="Fang X."/>
            <person name="Xiong Z."/>
            <person name="Lobanov A.V."/>
            <person name="Huang Z."/>
            <person name="Ma S."/>
            <person name="Feng Y."/>
            <person name="Turanov A.A."/>
            <person name="Zhu Y."/>
            <person name="Lenz T.L."/>
            <person name="Gerashchenko M.V."/>
            <person name="Fan D."/>
            <person name="Hee Yim S."/>
            <person name="Yao X."/>
            <person name="Jordan D."/>
            <person name="Xiong Y."/>
            <person name="Ma Y."/>
            <person name="Lyapunov A.N."/>
            <person name="Chen G."/>
            <person name="Kulakova O.I."/>
            <person name="Sun Y."/>
            <person name="Lee S.G."/>
            <person name="Bronson R.T."/>
            <person name="Moskalev A.A."/>
            <person name="Sunyaev S.R."/>
            <person name="Zhang G."/>
            <person name="Krogh A."/>
            <person name="Wang J."/>
            <person name="Gladyshev V.N."/>
        </authorList>
    </citation>
    <scope>NUCLEOTIDE SEQUENCE [LARGE SCALE GENOMIC DNA]</scope>
</reference>
<dbReference type="PANTHER" id="PTHR15415:SF7">
    <property type="entry name" value="MICOS COMPLEX SUBUNIT MIC60"/>
    <property type="match status" value="1"/>
</dbReference>
<sequence length="1037" mass="113576">MKCICAFIFASGDFFWMDSQENGESFGVMVCLSTGGQSLGQRVLMLLIFGTLYPAYYSYKAVKSKDIKEYVKWMMYWIIFALFTTAETFTDIFLCWFPFYYELKIAFVAWLLSPYTKGSSLLYRKFVHPTLSSKEKEIDDCLVQAKDRSYDALVHFGKRGLNVAATAAVMAASKGQGALSERLRSFSMQDLTTIRGDGAPAPSGPPPAGSGRAGKHGQPKMSRSASESAGSSASVGGDGSGFLWAPAGSGGSLPPPSRGSGTAPTSLAGALRLLLASMEAVGGLLGAILRAGPLVLYNKKSCLCGKFILRPLRPCRRYSTAGSSGLSPAKIAGAGLLFVGGGIGGTILYAKLDSHFRESVEKTIPYSDKLFEMVLGSSPYSISLSKKPIESGPLKISSLSEVMKESKLQKHKGDTPASTASTEAAKIISAAGDTLSVPAPAVQHEDSVKTDHPHIDEGKAKAATSEEASSTSVRERPPEEVAARLAQQEKQEQVKLESLAKSLEDALSQTAHITQQAVVAQNAAVQAVNAHSNILKAAMDNSEIAGEKKSAQWRTVEGALKERRKAVDEAADALLKAKEQLEKMKSVIENAKKKEVAGAKPHITAAEGKLHNLIVDLDNVVQKVEAAQSEAKVVSQYHELVVQARDDFKRELDSITPEVTPGWKGMTISDLADKLSTDDLNSLVAHAHRRIDQLNRELAEQKATEKQHIALALEKQKREEKRAFDSAVAKALEHHRSEIQAEQDRKVEEVRDAMENEMRTQLRRQTAAHTDHLQDVLKVQEQELKQEFEQDLSEKLAEQELEFRRLSQEQVDNFTLDINTAYARLRGIEQAVQSHAAAEEEARKAHQLWLSVEALKYSMKTASAELPTVPLGSAVEAIKATCSDSEFAQALTAAIPPESLTRGVYSEETLRARFYAVQKLARRVAMIDETRNSLYQYFLSYLQSLLLFPPQQLKPPVELSPEDINTFKLLSYASYCIEHGDLELAAKFVNQLKGESRRVAQDWLKEARMTLETKQIVDILTAYASAVGIGTTRVQQE</sequence>
<comment type="subunit">
    <text evidence="8">Component of the mitochondrial contact site and cristae organizing system (MICOS) complex.</text>
</comment>
<proteinExistence type="inferred from homology"/>
<comment type="similarity">
    <text evidence="2 8">Belongs to the MICOS complex subunit Mic60 family.</text>
</comment>
<dbReference type="EMBL" id="KE164739">
    <property type="protein sequence ID" value="EPQ19841.1"/>
    <property type="molecule type" value="Genomic_DNA"/>
</dbReference>
<evidence type="ECO:0000256" key="2">
    <source>
        <dbReference type="ARBA" id="ARBA00010877"/>
    </source>
</evidence>
<dbReference type="eggNOG" id="KOG1854">
    <property type="taxonomic scope" value="Eukaryota"/>
</dbReference>
<name>S7NRJ2_MYOBR</name>
<feature type="compositionally biased region" description="Low complexity" evidence="10">
    <location>
        <begin position="461"/>
        <end position="472"/>
    </location>
</feature>
<feature type="compositionally biased region" description="Basic and acidic residues" evidence="10">
    <location>
        <begin position="443"/>
        <end position="460"/>
    </location>
</feature>
<organism evidence="11 12">
    <name type="scientific">Myotis brandtii</name>
    <name type="common">Brandt's bat</name>
    <dbReference type="NCBI Taxonomy" id="109478"/>
    <lineage>
        <taxon>Eukaryota</taxon>
        <taxon>Metazoa</taxon>
        <taxon>Chordata</taxon>
        <taxon>Craniata</taxon>
        <taxon>Vertebrata</taxon>
        <taxon>Euteleostomi</taxon>
        <taxon>Mammalia</taxon>
        <taxon>Eutheria</taxon>
        <taxon>Laurasiatheria</taxon>
        <taxon>Chiroptera</taxon>
        <taxon>Yangochiroptera</taxon>
        <taxon>Vespertilionidae</taxon>
        <taxon>Myotis</taxon>
    </lineage>
</organism>
<dbReference type="PANTHER" id="PTHR15415">
    <property type="entry name" value="MITOFILIN"/>
    <property type="match status" value="1"/>
</dbReference>
<comment type="subcellular location">
    <subcellularLocation>
        <location evidence="8">Mitochondrion inner membrane</location>
        <topology evidence="8">Single-pass membrane protein</topology>
    </subcellularLocation>
</comment>
<dbReference type="Pfam" id="PF03134">
    <property type="entry name" value="TB2_DP1_HVA22"/>
    <property type="match status" value="1"/>
</dbReference>
<dbReference type="InterPro" id="IPR004345">
    <property type="entry name" value="TB2_DP1_HVA22"/>
</dbReference>
<feature type="transmembrane region" description="Helical" evidence="8">
    <location>
        <begin position="39"/>
        <end position="56"/>
    </location>
</feature>
<gene>
    <name evidence="11" type="ORF">D623_10004580</name>
</gene>
<keyword evidence="6 8" id="KW-0496">Mitochondrion</keyword>
<evidence type="ECO:0000256" key="7">
    <source>
        <dbReference type="ARBA" id="ARBA00023136"/>
    </source>
</evidence>
<feature type="coiled-coil region" evidence="9">
    <location>
        <begin position="560"/>
        <end position="630"/>
    </location>
</feature>
<keyword evidence="4 8" id="KW-0999">Mitochondrion inner membrane</keyword>
<dbReference type="InterPro" id="IPR019133">
    <property type="entry name" value="MIC60"/>
</dbReference>
<dbReference type="GO" id="GO:0061617">
    <property type="term" value="C:MICOS complex"/>
    <property type="evidence" value="ECO:0007669"/>
    <property type="project" value="TreeGrafter"/>
</dbReference>
<evidence type="ECO:0000256" key="6">
    <source>
        <dbReference type="ARBA" id="ARBA00023128"/>
    </source>
</evidence>
<evidence type="ECO:0000256" key="10">
    <source>
        <dbReference type="SAM" id="MobiDB-lite"/>
    </source>
</evidence>
<keyword evidence="5 8" id="KW-1133">Transmembrane helix</keyword>
<feature type="compositionally biased region" description="Low complexity" evidence="10">
    <location>
        <begin position="222"/>
        <end position="235"/>
    </location>
</feature>
<feature type="transmembrane region" description="Helical" evidence="8">
    <location>
        <begin position="76"/>
        <end position="99"/>
    </location>
</feature>
<dbReference type="Pfam" id="PF09731">
    <property type="entry name" value="Mitofilin"/>
    <property type="match status" value="1"/>
</dbReference>
<accession>S7NRJ2</accession>
<keyword evidence="7 8" id="KW-0472">Membrane</keyword>
<feature type="region of interest" description="Disordered" evidence="10">
    <location>
        <begin position="441"/>
        <end position="479"/>
    </location>
</feature>
<dbReference type="GO" id="GO:0042407">
    <property type="term" value="P:cristae formation"/>
    <property type="evidence" value="ECO:0007669"/>
    <property type="project" value="TreeGrafter"/>
</dbReference>
<keyword evidence="12" id="KW-1185">Reference proteome</keyword>
<feature type="coiled-coil region" evidence="9">
    <location>
        <begin position="778"/>
        <end position="848"/>
    </location>
</feature>
<comment type="function">
    <text evidence="8">Component of the MICOS complex, a large protein complex of the mitochondrial inner membrane that plays crucial roles in the maintenance of crista junctions, inner membrane architecture, and formation of contact sites to the outer membrane.</text>
</comment>
<evidence type="ECO:0000256" key="3">
    <source>
        <dbReference type="ARBA" id="ARBA00022692"/>
    </source>
</evidence>
<evidence type="ECO:0000313" key="11">
    <source>
        <dbReference type="EMBL" id="EPQ19841.1"/>
    </source>
</evidence>
<feature type="coiled-coil region" evidence="9">
    <location>
        <begin position="677"/>
        <end position="711"/>
    </location>
</feature>
<evidence type="ECO:0000256" key="5">
    <source>
        <dbReference type="ARBA" id="ARBA00022989"/>
    </source>
</evidence>
<keyword evidence="9" id="KW-0175">Coiled coil</keyword>
<feature type="region of interest" description="Disordered" evidence="10">
    <location>
        <begin position="194"/>
        <end position="236"/>
    </location>
</feature>
<evidence type="ECO:0000256" key="8">
    <source>
        <dbReference type="RuleBase" id="RU363000"/>
    </source>
</evidence>
<evidence type="ECO:0000256" key="1">
    <source>
        <dbReference type="ARBA" id="ARBA00008573"/>
    </source>
</evidence>
<protein>
    <recommendedName>
        <fullName evidence="8">MICOS complex subunit MIC60</fullName>
    </recommendedName>
    <alternativeName>
        <fullName evidence="8">Mitofilin</fullName>
    </alternativeName>
</protein>